<comment type="caution">
    <text evidence="14">The sequence shown here is derived from an EMBL/GenBank/DDBJ whole genome shotgun (WGS) entry which is preliminary data.</text>
</comment>
<feature type="transmembrane region" description="Helical" evidence="10">
    <location>
        <begin position="202"/>
        <end position="225"/>
    </location>
</feature>
<feature type="transmembrane region" description="Helical" evidence="10">
    <location>
        <begin position="158"/>
        <end position="182"/>
    </location>
</feature>
<keyword evidence="2" id="KW-0813">Transport</keyword>
<evidence type="ECO:0000256" key="4">
    <source>
        <dbReference type="ARBA" id="ARBA00022475"/>
    </source>
</evidence>
<gene>
    <name evidence="14" type="ORF">ETI04_07515</name>
</gene>
<feature type="transmembrane region" description="Helical" evidence="10">
    <location>
        <begin position="30"/>
        <end position="49"/>
    </location>
</feature>
<dbReference type="GO" id="GO:0006811">
    <property type="term" value="P:monoatomic ion transport"/>
    <property type="evidence" value="ECO:0007669"/>
    <property type="project" value="UniProtKB-KW"/>
</dbReference>
<feature type="transmembrane region" description="Helical" evidence="10">
    <location>
        <begin position="265"/>
        <end position="286"/>
    </location>
</feature>
<evidence type="ECO:0000256" key="2">
    <source>
        <dbReference type="ARBA" id="ARBA00022448"/>
    </source>
</evidence>
<dbReference type="PANTHER" id="PTHR43373:SF1">
    <property type="entry name" value="NA(+)_H(+) ANTIPORTER SUBUNIT A"/>
    <property type="match status" value="1"/>
</dbReference>
<evidence type="ECO:0000259" key="12">
    <source>
        <dbReference type="Pfam" id="PF13244"/>
    </source>
</evidence>
<feature type="transmembrane region" description="Helical" evidence="10">
    <location>
        <begin position="455"/>
        <end position="477"/>
    </location>
</feature>
<keyword evidence="4" id="KW-1003">Cell membrane</keyword>
<accession>A0A4R6C5B1</accession>
<evidence type="ECO:0000313" key="15">
    <source>
        <dbReference type="Proteomes" id="UP000294865"/>
    </source>
</evidence>
<dbReference type="AlphaFoldDB" id="A0A4R6C5B1"/>
<dbReference type="PRINTS" id="PR01434">
    <property type="entry name" value="NADHDHGNASE5"/>
</dbReference>
<dbReference type="InterPro" id="IPR025383">
    <property type="entry name" value="MrpA_C/MbhD"/>
</dbReference>
<dbReference type="InterPro" id="IPR050616">
    <property type="entry name" value="CPA3_Na-H_Antiporter_A"/>
</dbReference>
<evidence type="ECO:0000256" key="6">
    <source>
        <dbReference type="ARBA" id="ARBA00022989"/>
    </source>
</evidence>
<keyword evidence="8 10" id="KW-0472">Membrane</keyword>
<evidence type="ECO:0000259" key="13">
    <source>
        <dbReference type="Pfam" id="PF20501"/>
    </source>
</evidence>
<keyword evidence="3" id="KW-0050">Antiport</keyword>
<dbReference type="InterPro" id="IPR001750">
    <property type="entry name" value="ND/Mrp_TM"/>
</dbReference>
<evidence type="ECO:0000256" key="5">
    <source>
        <dbReference type="ARBA" id="ARBA00022692"/>
    </source>
</evidence>
<feature type="transmembrane region" description="Helical" evidence="10">
    <location>
        <begin position="620"/>
        <end position="638"/>
    </location>
</feature>
<feature type="transmembrane region" description="Helical" evidence="10">
    <location>
        <begin position="237"/>
        <end position="259"/>
    </location>
</feature>
<dbReference type="Pfam" id="PF20501">
    <property type="entry name" value="MbhE"/>
    <property type="match status" value="1"/>
</dbReference>
<evidence type="ECO:0000259" key="11">
    <source>
        <dbReference type="Pfam" id="PF00361"/>
    </source>
</evidence>
<keyword evidence="6 10" id="KW-1133">Transmembrane helix</keyword>
<evidence type="ECO:0000256" key="3">
    <source>
        <dbReference type="ARBA" id="ARBA00022449"/>
    </source>
</evidence>
<feature type="transmembrane region" description="Helical" evidence="10">
    <location>
        <begin position="77"/>
        <end position="97"/>
    </location>
</feature>
<feature type="domain" description="NADH:quinone oxidoreductase/Mrp antiporter transmembrane" evidence="11">
    <location>
        <begin position="123"/>
        <end position="422"/>
    </location>
</feature>
<feature type="transmembrane region" description="Helical" evidence="10">
    <location>
        <begin position="326"/>
        <end position="352"/>
    </location>
</feature>
<sequence>MCCMLFLIFLAGLLLLLFLQLLNPFIRKPIFGIITLCYPIVSLIIFLSSPELIENTYSWIPSAQLFISFKRDPISDLFFVLISVISIIVIFYSLFYMNTYKRHLYFYSSLLLFIFSMYGIVIANHLIVLYFFWELTSVASFLLIAFTNHRNASFEGALKSFIITVIGGSIMLVGFIILGALYGTFQIDEILDAAHSDETLMLVALVFILFGAFTKSAQFPFHIWLPDAMEAPTPVSALLHSATMVKAGIYLLIKLMPLYYGYHSLSTVIIAIGITTMLMGSFVAITKHDLKGVLAYSTISQLGMMMTLIGVLTLNSTYVDEHVRTIGFTALIFLIVSHACYKATLFMGTGVIDLHMKTRDLRKLSGVRHTLPITFITMTISALAMAGVPFFSGYIAKEMFITTLYELKQEHILLMTLLILAVIGSIGTFIYSFILIIRPFFGPITTQSIDFKTKWITLGQIILSICTLGLFFVPNVLRDITENIALHEIHPIKVWHGFNGPLFLTLFIFTVGAVILYRKYYTKLYGLFEMYNINLLYEGSGKVLKRISRYVIKRVTQGNLSTYVLYFLIFILIFTLPFTLSLLKLKATVDFTAPVYIYIISFIMMTSAMNILFVKNRMAAVVLVGVVGYGVSIFFMHLHAPDLALTQLVIETITTVLFLACFYYLPNLKKDMTPLPFKAIKHVIALSMSLFVGLLMIKSDSMNVFPTIADYYNDSYKLTGAKNIVNSILGDFRAFDTLLEGVVIMIVGLGIYTILRKGRVDERK</sequence>
<dbReference type="Proteomes" id="UP000294865">
    <property type="component" value="Unassembled WGS sequence"/>
</dbReference>
<keyword evidence="7" id="KW-0406">Ion transport</keyword>
<dbReference type="RefSeq" id="WP_133419848.1">
    <property type="nucleotide sequence ID" value="NZ_SDGR01000002.1"/>
</dbReference>
<feature type="transmembrane region" description="Helical" evidence="10">
    <location>
        <begin position="293"/>
        <end position="314"/>
    </location>
</feature>
<feature type="transmembrane region" description="Helical" evidence="10">
    <location>
        <begin position="6"/>
        <end position="23"/>
    </location>
</feature>
<evidence type="ECO:0000313" key="14">
    <source>
        <dbReference type="EMBL" id="TDM17036.1"/>
    </source>
</evidence>
<protein>
    <submittedName>
        <fullName evidence="14">DUF4040 domain-containing protein</fullName>
    </submittedName>
</protein>
<evidence type="ECO:0000256" key="9">
    <source>
        <dbReference type="RuleBase" id="RU000320"/>
    </source>
</evidence>
<dbReference type="Pfam" id="PF00361">
    <property type="entry name" value="Proton_antipo_M"/>
    <property type="match status" value="1"/>
</dbReference>
<feature type="transmembrane region" description="Helical" evidence="10">
    <location>
        <begin position="104"/>
        <end position="121"/>
    </location>
</feature>
<dbReference type="InterPro" id="IPR046806">
    <property type="entry name" value="MrpA_C/MbhE"/>
</dbReference>
<organism evidence="14 15">
    <name type="scientific">Macrococcoides canis</name>
    <dbReference type="NCBI Taxonomy" id="1855823"/>
    <lineage>
        <taxon>Bacteria</taxon>
        <taxon>Bacillati</taxon>
        <taxon>Bacillota</taxon>
        <taxon>Bacilli</taxon>
        <taxon>Bacillales</taxon>
        <taxon>Staphylococcaceae</taxon>
        <taxon>Macrococcoides</taxon>
    </lineage>
</organism>
<feature type="domain" description="MrpA C-terminal/MbhE" evidence="13">
    <location>
        <begin position="702"/>
        <end position="759"/>
    </location>
</feature>
<feature type="transmembrane region" description="Helical" evidence="10">
    <location>
        <begin position="737"/>
        <end position="755"/>
    </location>
</feature>
<dbReference type="PANTHER" id="PTHR43373">
    <property type="entry name" value="NA(+)/H(+) ANTIPORTER SUBUNIT"/>
    <property type="match status" value="1"/>
</dbReference>
<feature type="transmembrane region" description="Helical" evidence="10">
    <location>
        <begin position="497"/>
        <end position="517"/>
    </location>
</feature>
<reference evidence="14 15" key="1">
    <citation type="submission" date="2019-01" db="EMBL/GenBank/DDBJ databases">
        <title>Draft genome sequences of Macrococcus caseolyticus, Macrococcus canis, Macrococcus bohemicus and Macrococcus goetzii.</title>
        <authorList>
            <person name="Mazhar S."/>
            <person name="Altermann E."/>
            <person name="Hill C."/>
            <person name="Mcauliffe O."/>
        </authorList>
    </citation>
    <scope>NUCLEOTIDE SEQUENCE [LARGE SCALE GENOMIC DNA]</scope>
    <source>
        <strain evidence="14 15">DPC7162</strain>
    </source>
</reference>
<feature type="transmembrane region" description="Helical" evidence="10">
    <location>
        <begin position="563"/>
        <end position="583"/>
    </location>
</feature>
<evidence type="ECO:0000256" key="1">
    <source>
        <dbReference type="ARBA" id="ARBA00004651"/>
    </source>
</evidence>
<evidence type="ECO:0000256" key="8">
    <source>
        <dbReference type="ARBA" id="ARBA00023136"/>
    </source>
</evidence>
<feature type="transmembrane region" description="Helical" evidence="10">
    <location>
        <begin position="644"/>
        <end position="665"/>
    </location>
</feature>
<evidence type="ECO:0000256" key="7">
    <source>
        <dbReference type="ARBA" id="ARBA00023065"/>
    </source>
</evidence>
<dbReference type="GO" id="GO:0005886">
    <property type="term" value="C:plasma membrane"/>
    <property type="evidence" value="ECO:0007669"/>
    <property type="project" value="UniProtKB-SubCell"/>
</dbReference>
<feature type="transmembrane region" description="Helical" evidence="10">
    <location>
        <begin position="595"/>
        <end position="613"/>
    </location>
</feature>
<keyword evidence="5 9" id="KW-0812">Transmembrane</keyword>
<name>A0A4R6C5B1_9STAP</name>
<feature type="transmembrane region" description="Helical" evidence="10">
    <location>
        <begin position="127"/>
        <end position="146"/>
    </location>
</feature>
<feature type="domain" description="MrpA C-terminal/MbhD" evidence="12">
    <location>
        <begin position="603"/>
        <end position="666"/>
    </location>
</feature>
<feature type="transmembrane region" description="Helical" evidence="10">
    <location>
        <begin position="677"/>
        <end position="697"/>
    </location>
</feature>
<dbReference type="GO" id="GO:0015297">
    <property type="term" value="F:antiporter activity"/>
    <property type="evidence" value="ECO:0007669"/>
    <property type="project" value="UniProtKB-KW"/>
</dbReference>
<dbReference type="Pfam" id="PF13244">
    <property type="entry name" value="MbhD"/>
    <property type="match status" value="1"/>
</dbReference>
<proteinExistence type="predicted"/>
<dbReference type="EMBL" id="SDQG01000003">
    <property type="protein sequence ID" value="TDM17036.1"/>
    <property type="molecule type" value="Genomic_DNA"/>
</dbReference>
<evidence type="ECO:0000256" key="10">
    <source>
        <dbReference type="SAM" id="Phobius"/>
    </source>
</evidence>
<feature type="transmembrane region" description="Helical" evidence="10">
    <location>
        <begin position="373"/>
        <end position="392"/>
    </location>
</feature>
<feature type="transmembrane region" description="Helical" evidence="10">
    <location>
        <begin position="412"/>
        <end position="434"/>
    </location>
</feature>
<comment type="subcellular location">
    <subcellularLocation>
        <location evidence="1">Cell membrane</location>
        <topology evidence="1">Multi-pass membrane protein</topology>
    </subcellularLocation>
    <subcellularLocation>
        <location evidence="9">Membrane</location>
        <topology evidence="9">Multi-pass membrane protein</topology>
    </subcellularLocation>
</comment>